<evidence type="ECO:0000256" key="1">
    <source>
        <dbReference type="SAM" id="MobiDB-lite"/>
    </source>
</evidence>
<keyword evidence="3" id="KW-1185">Reference proteome</keyword>
<reference evidence="2" key="1">
    <citation type="submission" date="2023-03" db="EMBL/GenBank/DDBJ databases">
        <title>Electrophorus voltai genome.</title>
        <authorList>
            <person name="Bian C."/>
        </authorList>
    </citation>
    <scope>NUCLEOTIDE SEQUENCE</scope>
    <source>
        <strain evidence="2">CB-2022</strain>
        <tissue evidence="2">Muscle</tissue>
    </source>
</reference>
<dbReference type="AlphaFoldDB" id="A0AAD8ZN19"/>
<accession>A0AAD8ZN19</accession>
<evidence type="ECO:0000313" key="3">
    <source>
        <dbReference type="Proteomes" id="UP001239994"/>
    </source>
</evidence>
<gene>
    <name evidence="2" type="ORF">P4O66_022445</name>
</gene>
<feature type="region of interest" description="Disordered" evidence="1">
    <location>
        <begin position="337"/>
        <end position="361"/>
    </location>
</feature>
<proteinExistence type="predicted"/>
<sequence>MRTALLLECRLARELQLRGPPTAEPKQRNIGMEELGPALQSVRQPGSMEEEEQKQAGPDTSEASRHISASGSASPRGRRAFDARSADITHRQGKLRGCIRGWRSSPATAQSSYHASRRYLLISPQPEVEGRRLFLPALRHSSPPVPSITMQGPASAPCPPAALALLGEHSQPGSRASAYGGQTEGATLRCDGPPLPPPAAAQLLGCGMEPTPGELDMRYAERVNRCTVAATINSTEGRENGLVIRDRMYSYYSGPVGAPEPGPLQLGPLSTSRGASNRLKVAHEGWRKPVERSPGERKILCPLPLHAFPHIHPHRSSTSGLLLGPAAGSTRADAWRMDSSKKGHGTSRFKFSVSAPKDTDV</sequence>
<dbReference type="Proteomes" id="UP001239994">
    <property type="component" value="Unassembled WGS sequence"/>
</dbReference>
<name>A0AAD8ZN19_9TELE</name>
<evidence type="ECO:0000313" key="2">
    <source>
        <dbReference type="EMBL" id="KAK1801804.1"/>
    </source>
</evidence>
<dbReference type="EMBL" id="JAROKS010000008">
    <property type="protein sequence ID" value="KAK1801804.1"/>
    <property type="molecule type" value="Genomic_DNA"/>
</dbReference>
<organism evidence="2 3">
    <name type="scientific">Electrophorus voltai</name>
    <dbReference type="NCBI Taxonomy" id="2609070"/>
    <lineage>
        <taxon>Eukaryota</taxon>
        <taxon>Metazoa</taxon>
        <taxon>Chordata</taxon>
        <taxon>Craniata</taxon>
        <taxon>Vertebrata</taxon>
        <taxon>Euteleostomi</taxon>
        <taxon>Actinopterygii</taxon>
        <taxon>Neopterygii</taxon>
        <taxon>Teleostei</taxon>
        <taxon>Ostariophysi</taxon>
        <taxon>Gymnotiformes</taxon>
        <taxon>Gymnotoidei</taxon>
        <taxon>Gymnotidae</taxon>
        <taxon>Electrophorus</taxon>
    </lineage>
</organism>
<feature type="region of interest" description="Disordered" evidence="1">
    <location>
        <begin position="16"/>
        <end position="80"/>
    </location>
</feature>
<comment type="caution">
    <text evidence="2">The sequence shown here is derived from an EMBL/GenBank/DDBJ whole genome shotgun (WGS) entry which is preliminary data.</text>
</comment>
<protein>
    <submittedName>
        <fullName evidence="2">Uncharacterized protein</fullName>
    </submittedName>
</protein>